<organism evidence="1 2">
    <name type="scientific">Desmophyllum pertusum</name>
    <dbReference type="NCBI Taxonomy" id="174260"/>
    <lineage>
        <taxon>Eukaryota</taxon>
        <taxon>Metazoa</taxon>
        <taxon>Cnidaria</taxon>
        <taxon>Anthozoa</taxon>
        <taxon>Hexacorallia</taxon>
        <taxon>Scleractinia</taxon>
        <taxon>Caryophylliina</taxon>
        <taxon>Caryophylliidae</taxon>
        <taxon>Desmophyllum</taxon>
    </lineage>
</organism>
<evidence type="ECO:0000313" key="2">
    <source>
        <dbReference type="Proteomes" id="UP001163046"/>
    </source>
</evidence>
<gene>
    <name evidence="1" type="ORF">OS493_018778</name>
</gene>
<proteinExistence type="predicted"/>
<dbReference type="AlphaFoldDB" id="A0A9W9ZF32"/>
<dbReference type="EMBL" id="MU826360">
    <property type="protein sequence ID" value="KAJ7378984.1"/>
    <property type="molecule type" value="Genomic_DNA"/>
</dbReference>
<dbReference type="Proteomes" id="UP001163046">
    <property type="component" value="Unassembled WGS sequence"/>
</dbReference>
<name>A0A9W9ZF32_9CNID</name>
<comment type="caution">
    <text evidence="1">The sequence shown here is derived from an EMBL/GenBank/DDBJ whole genome shotgun (WGS) entry which is preliminary data.</text>
</comment>
<reference evidence="1" key="1">
    <citation type="submission" date="2023-01" db="EMBL/GenBank/DDBJ databases">
        <title>Genome assembly of the deep-sea coral Lophelia pertusa.</title>
        <authorList>
            <person name="Herrera S."/>
            <person name="Cordes E."/>
        </authorList>
    </citation>
    <scope>NUCLEOTIDE SEQUENCE</scope>
    <source>
        <strain evidence="1">USNM1676648</strain>
        <tissue evidence="1">Polyp</tissue>
    </source>
</reference>
<sequence length="232" mass="26301">MWKLITYQRKNVLGLFRASLPEKVPSIPCTAQNVKDCRRHMSDDPASQDVHAVTDVSTEHKIKFPKRGNFFIWNLTSNAGGSLMTLKPGSSTPEIECSGSYPEDIIGLPIAPSLAVIHDTTVFPLATWSLTLTLNGTDQYHVSVDDNHRIVAKPFTEEITDYDRFLSWSHGSYTMFESKRFRNLFMGCNTEGRVKLLLLHDKSHPDTRALFLMHRFVSPTPGDRPRSFSEFI</sequence>
<keyword evidence="2" id="KW-1185">Reference proteome</keyword>
<evidence type="ECO:0000313" key="1">
    <source>
        <dbReference type="EMBL" id="KAJ7378984.1"/>
    </source>
</evidence>
<accession>A0A9W9ZF32</accession>
<protein>
    <submittedName>
        <fullName evidence="1">Uncharacterized protein</fullName>
    </submittedName>
</protein>